<dbReference type="EMBL" id="BOCI01000225">
    <property type="protein sequence ID" value="GHW01177.1"/>
    <property type="molecule type" value="Genomic_DNA"/>
</dbReference>
<accession>A0ABQ3WAF2</accession>
<dbReference type="PROSITE" id="PS50902">
    <property type="entry name" value="FLAVODOXIN_LIKE"/>
    <property type="match status" value="1"/>
</dbReference>
<dbReference type="Proteomes" id="UP000616547">
    <property type="component" value="Unassembled WGS sequence"/>
</dbReference>
<feature type="domain" description="Flavodoxin-like" evidence="1">
    <location>
        <begin position="73"/>
        <end position="222"/>
    </location>
</feature>
<name>A0ABQ3WAF2_9LACO</name>
<dbReference type="PANTHER" id="PTHR39201:SF1">
    <property type="entry name" value="FLAVODOXIN-LIKE DOMAIN-CONTAINING PROTEIN"/>
    <property type="match status" value="1"/>
</dbReference>
<dbReference type="PANTHER" id="PTHR39201">
    <property type="entry name" value="EXPORTED PROTEIN-RELATED"/>
    <property type="match status" value="1"/>
</dbReference>
<comment type="caution">
    <text evidence="2">The sequence shown here is derived from an EMBL/GenBank/DDBJ whole genome shotgun (WGS) entry which is preliminary data.</text>
</comment>
<evidence type="ECO:0000259" key="1">
    <source>
        <dbReference type="PROSITE" id="PS50902"/>
    </source>
</evidence>
<protein>
    <recommendedName>
        <fullName evidence="1">Flavodoxin-like domain-containing protein</fullName>
    </recommendedName>
</protein>
<reference evidence="3" key="1">
    <citation type="submission" date="2021-01" db="EMBL/GenBank/DDBJ databases">
        <title>Draft genome sequence of Nasalis larvatus strain YZ03.</title>
        <authorList>
            <person name="Suzuki-Hashido N."/>
            <person name="Tsuchida S."/>
            <person name="Hayakawa T."/>
        </authorList>
    </citation>
    <scope>NUCLEOTIDE SEQUENCE [LARGE SCALE GENOMIC DNA]</scope>
    <source>
        <strain evidence="3">YZ03</strain>
    </source>
</reference>
<dbReference type="InterPro" id="IPR029039">
    <property type="entry name" value="Flavoprotein-like_sf"/>
</dbReference>
<proteinExistence type="predicted"/>
<dbReference type="Gene3D" id="3.40.50.360">
    <property type="match status" value="1"/>
</dbReference>
<gene>
    <name evidence="2" type="ORF">lacNasYZ03_08640</name>
</gene>
<dbReference type="InterPro" id="IPR008254">
    <property type="entry name" value="Flavodoxin/NO_synth"/>
</dbReference>
<dbReference type="PROSITE" id="PS00201">
    <property type="entry name" value="FLAVODOXIN"/>
    <property type="match status" value="1"/>
</dbReference>
<dbReference type="Pfam" id="PF12682">
    <property type="entry name" value="Flavodoxin_4"/>
    <property type="match status" value="1"/>
</dbReference>
<keyword evidence="3" id="KW-1185">Reference proteome</keyword>
<dbReference type="SUPFAM" id="SSF52218">
    <property type="entry name" value="Flavoproteins"/>
    <property type="match status" value="1"/>
</dbReference>
<sequence>MSLLQLKYCLTKVSNTQRQQVKHMKKFKSKTILSLFLVGLSLFLAACSSSNTSSSSSSSSAAASSSKTSKNKTLIIYYSWSGSTRQAANYIKKQTGADMVELLPVKSYSTDYDTVARQANRQNKQKAYPAIKKLPSLKQYSTILLGYPTWYSNPPRTFYTLFRDYNFKGKTVIPFTTSMSTPISTSQKDIKTMAQQDGATFKSGIRYDNNKAAVRRWLKKNGLLKE</sequence>
<organism evidence="2 3">
    <name type="scientific">Lactobacillus nasalidis</name>
    <dbReference type="NCBI Taxonomy" id="2797258"/>
    <lineage>
        <taxon>Bacteria</taxon>
        <taxon>Bacillati</taxon>
        <taxon>Bacillota</taxon>
        <taxon>Bacilli</taxon>
        <taxon>Lactobacillales</taxon>
        <taxon>Lactobacillaceae</taxon>
        <taxon>Lactobacillus</taxon>
    </lineage>
</organism>
<evidence type="ECO:0000313" key="3">
    <source>
        <dbReference type="Proteomes" id="UP000616547"/>
    </source>
</evidence>
<dbReference type="InterPro" id="IPR001226">
    <property type="entry name" value="Flavodoxin_CS"/>
</dbReference>
<evidence type="ECO:0000313" key="2">
    <source>
        <dbReference type="EMBL" id="GHW01177.1"/>
    </source>
</evidence>